<keyword evidence="11" id="KW-1185">Reference proteome</keyword>
<dbReference type="PANTHER" id="PTHR31686:SF2">
    <property type="entry name" value="C4-DICARBOXYLATE TRANSPORTER_MALIC ACID TRANSPORT PROTEIN"/>
    <property type="match status" value="1"/>
</dbReference>
<dbReference type="InterPro" id="IPR011990">
    <property type="entry name" value="TPR-like_helical_dom_sf"/>
</dbReference>
<dbReference type="Gene3D" id="1.25.40.10">
    <property type="entry name" value="Tetratricopeptide repeat domain"/>
    <property type="match status" value="2"/>
</dbReference>
<feature type="transmembrane region" description="Helical" evidence="9">
    <location>
        <begin position="169"/>
        <end position="188"/>
    </location>
</feature>
<keyword evidence="3" id="KW-0813">Transport</keyword>
<organism evidence="10 11">
    <name type="scientific">Penicillium daleae</name>
    <dbReference type="NCBI Taxonomy" id="63821"/>
    <lineage>
        <taxon>Eukaryota</taxon>
        <taxon>Fungi</taxon>
        <taxon>Dikarya</taxon>
        <taxon>Ascomycota</taxon>
        <taxon>Pezizomycotina</taxon>
        <taxon>Eurotiomycetes</taxon>
        <taxon>Eurotiomycetidae</taxon>
        <taxon>Eurotiales</taxon>
        <taxon>Aspergillaceae</taxon>
        <taxon>Penicillium</taxon>
    </lineage>
</organism>
<feature type="compositionally biased region" description="Pro residues" evidence="8">
    <location>
        <begin position="655"/>
        <end position="671"/>
    </location>
</feature>
<dbReference type="EMBL" id="JAPVEA010000002">
    <property type="protein sequence ID" value="KAJ5459531.1"/>
    <property type="molecule type" value="Genomic_DNA"/>
</dbReference>
<dbReference type="RefSeq" id="XP_056768573.1">
    <property type="nucleotide sequence ID" value="XM_056904466.1"/>
</dbReference>
<feature type="transmembrane region" description="Helical" evidence="9">
    <location>
        <begin position="242"/>
        <end position="263"/>
    </location>
</feature>
<feature type="transmembrane region" description="Helical" evidence="9">
    <location>
        <begin position="64"/>
        <end position="83"/>
    </location>
</feature>
<dbReference type="GO" id="GO:0005886">
    <property type="term" value="C:plasma membrane"/>
    <property type="evidence" value="ECO:0007669"/>
    <property type="project" value="UniProtKB-SubCell"/>
</dbReference>
<dbReference type="InterPro" id="IPR038665">
    <property type="entry name" value="Voltage-dep_anion_channel_sf"/>
</dbReference>
<dbReference type="Gene3D" id="3.40.50.1820">
    <property type="entry name" value="alpha/beta hydrolase"/>
    <property type="match status" value="1"/>
</dbReference>
<dbReference type="AlphaFoldDB" id="A0AAD6G504"/>
<keyword evidence="7 9" id="KW-0472">Membrane</keyword>
<protein>
    <recommendedName>
        <fullName evidence="12">GPI inositol-deacylase</fullName>
    </recommendedName>
</protein>
<comment type="subcellular location">
    <subcellularLocation>
        <location evidence="1">Cell membrane</location>
        <topology evidence="1">Multi-pass membrane protein</topology>
    </subcellularLocation>
</comment>
<evidence type="ECO:0000313" key="10">
    <source>
        <dbReference type="EMBL" id="KAJ5459531.1"/>
    </source>
</evidence>
<dbReference type="PANTHER" id="PTHR31686">
    <property type="match status" value="1"/>
</dbReference>
<evidence type="ECO:0000256" key="1">
    <source>
        <dbReference type="ARBA" id="ARBA00004651"/>
    </source>
</evidence>
<keyword evidence="6 9" id="KW-1133">Transmembrane helix</keyword>
<sequence>MGTGIVAVLMNSVPFQTPVLYYLSIVFFLLNVVIFSLALITSILRYTLYPEIWRVMIQDPTNSLFLATIPMGFATLIEMWVFICVPRWGPWATSVAWALWMADVVAAASVTLSLSFILISQRYITSLDRITALQLLPIAATIVAAGVGAKVAHILPNEQHAMGTLLVSFVLWGMGTPLAIAVLVIYYQRLAVHKLPPREAIVSCFLPLGPLGFGGFGIIYIGKVARELLQDSVVLDPIAGSMAYVLGIFISLLMWSFGLIWLVFALATVLYSSPFPFNMGWWGFTFPLGVYAANTMELGVELDLMFFKVFGTILSTAVLLLWALVASRTAVGAWRGSLFFAPCLQNLNLKEDDGQDSAEHEYPFLQEVYSPREAHKIDFVFVHGLNPRGRNDHPFETWTHSNGKFWPRDFLAEDIPYSRVFVYGYNSNITNPQTMSTASIKDHANTLLNLLDMERSPQFQSLPPKIIFIGHSLGGLVIKQALLNAKEDPKYNSIRTSTSGLVFFGTPHRGAKAVELGKIAVRVARFVSKGHASNDLLDCLEHNSLFTRQMSDRFRHQLEDYRVVSFIEGKEVFLGALPCMIPIVKKDRIDDALVVDEESAVLGLSGLRETQLKLDADHSQMCKVGVRGPMYRLIKGNIKQLVDQALLSEQGFIPQPSPQPTTGYNPPPLPPRMHSNSSAPYSPPGQPPQITQRVVGAMFSPLDNDPRSIRAAELKDRGKWDEARNVEYEIFQEHLRTLGPDHASTLAVGYNLAEIELESSFLEKASEWCQWVTDNSRRVFGNSHALPMRSESLMAEIIGQKGKYQESESICANLLARQQINIGEEHLDTLETRRRLGMAYNALNRRESAIMTAEKLTDTLKRLLALVKVFDPAVQQAFDILPQVYEELRAGLGDKHPLTIRALSLHGGGLTRAHRTMDASETLRRALAISEDALGPDHPLTMDIVGSIGVMYTLQGALHFTGANPPSEAIPWMVRYLKWVEQRRGLDNPETQTSLEMLGNLHFAAQEYELAQKYFERALAACRGTQAAAMQQRVSNRLQLCRANTMLTNRGAIGSGLGGFLSQLQRFN</sequence>
<dbReference type="InterPro" id="IPR051629">
    <property type="entry name" value="Sulfite_efflux_TDT"/>
</dbReference>
<dbReference type="InterPro" id="IPR029058">
    <property type="entry name" value="AB_hydrolase_fold"/>
</dbReference>
<dbReference type="Pfam" id="PF13424">
    <property type="entry name" value="TPR_12"/>
    <property type="match status" value="1"/>
</dbReference>
<feature type="transmembrane region" description="Helical" evidence="9">
    <location>
        <begin position="305"/>
        <end position="325"/>
    </location>
</feature>
<name>A0AAD6G504_9EURO</name>
<evidence type="ECO:0000256" key="7">
    <source>
        <dbReference type="ARBA" id="ARBA00023136"/>
    </source>
</evidence>
<accession>A0AAD6G504</accession>
<proteinExistence type="inferred from homology"/>
<evidence type="ECO:0000256" key="3">
    <source>
        <dbReference type="ARBA" id="ARBA00022448"/>
    </source>
</evidence>
<keyword evidence="5 9" id="KW-0812">Transmembrane</keyword>
<dbReference type="Pfam" id="PF13374">
    <property type="entry name" value="TPR_10"/>
    <property type="match status" value="1"/>
</dbReference>
<feature type="transmembrane region" description="Helical" evidence="9">
    <location>
        <begin position="20"/>
        <end position="44"/>
    </location>
</feature>
<comment type="similarity">
    <text evidence="2">Belongs to the tellurite-resistance/dicarboxylate transporter (TDT) family.</text>
</comment>
<dbReference type="Proteomes" id="UP001213681">
    <property type="component" value="Unassembled WGS sequence"/>
</dbReference>
<dbReference type="CDD" id="cd09318">
    <property type="entry name" value="TDT_SSU1"/>
    <property type="match status" value="1"/>
</dbReference>
<evidence type="ECO:0000256" key="2">
    <source>
        <dbReference type="ARBA" id="ARBA00008566"/>
    </source>
</evidence>
<keyword evidence="4" id="KW-1003">Cell membrane</keyword>
<evidence type="ECO:0000256" key="9">
    <source>
        <dbReference type="SAM" id="Phobius"/>
    </source>
</evidence>
<reference evidence="10" key="2">
    <citation type="journal article" date="2023" name="IMA Fungus">
        <title>Comparative genomic study of the Penicillium genus elucidates a diverse pangenome and 15 lateral gene transfer events.</title>
        <authorList>
            <person name="Petersen C."/>
            <person name="Sorensen T."/>
            <person name="Nielsen M.R."/>
            <person name="Sondergaard T.E."/>
            <person name="Sorensen J.L."/>
            <person name="Fitzpatrick D.A."/>
            <person name="Frisvad J.C."/>
            <person name="Nielsen K.L."/>
        </authorList>
    </citation>
    <scope>NUCLEOTIDE SEQUENCE</scope>
    <source>
        <strain evidence="10">IBT 16125</strain>
    </source>
</reference>
<feature type="transmembrane region" description="Helical" evidence="9">
    <location>
        <begin position="131"/>
        <end position="149"/>
    </location>
</feature>
<evidence type="ECO:0000256" key="5">
    <source>
        <dbReference type="ARBA" id="ARBA00022692"/>
    </source>
</evidence>
<dbReference type="SUPFAM" id="SSF53474">
    <property type="entry name" value="alpha/beta-Hydrolases"/>
    <property type="match status" value="1"/>
</dbReference>
<dbReference type="GeneID" id="81594709"/>
<feature type="transmembrane region" description="Helical" evidence="9">
    <location>
        <begin position="95"/>
        <end position="119"/>
    </location>
</feature>
<reference evidence="10" key="1">
    <citation type="submission" date="2022-12" db="EMBL/GenBank/DDBJ databases">
        <authorList>
            <person name="Petersen C."/>
        </authorList>
    </citation>
    <scope>NUCLEOTIDE SEQUENCE</scope>
    <source>
        <strain evidence="10">IBT 16125</strain>
    </source>
</reference>
<dbReference type="Gene3D" id="1.50.10.150">
    <property type="entry name" value="Voltage-dependent anion channel"/>
    <property type="match status" value="1"/>
</dbReference>
<feature type="transmembrane region" description="Helical" evidence="9">
    <location>
        <begin position="200"/>
        <end position="222"/>
    </location>
</feature>
<dbReference type="InterPro" id="IPR004695">
    <property type="entry name" value="SLAC1/Mae1/Ssu1/TehA"/>
</dbReference>
<dbReference type="Pfam" id="PF03595">
    <property type="entry name" value="SLAC1"/>
    <property type="match status" value="1"/>
</dbReference>
<gene>
    <name evidence="10" type="ORF">N7458_001083</name>
</gene>
<dbReference type="GO" id="GO:0017000">
    <property type="term" value="P:antibiotic biosynthetic process"/>
    <property type="evidence" value="ECO:0007669"/>
    <property type="project" value="UniProtKB-ARBA"/>
</dbReference>
<dbReference type="GO" id="GO:0000319">
    <property type="term" value="F:sulfite transmembrane transporter activity"/>
    <property type="evidence" value="ECO:0007669"/>
    <property type="project" value="TreeGrafter"/>
</dbReference>
<dbReference type="GO" id="GO:0072330">
    <property type="term" value="P:monocarboxylic acid biosynthetic process"/>
    <property type="evidence" value="ECO:0007669"/>
    <property type="project" value="UniProtKB-ARBA"/>
</dbReference>
<evidence type="ECO:0000313" key="11">
    <source>
        <dbReference type="Proteomes" id="UP001213681"/>
    </source>
</evidence>
<evidence type="ECO:0000256" key="6">
    <source>
        <dbReference type="ARBA" id="ARBA00022989"/>
    </source>
</evidence>
<evidence type="ECO:0000256" key="8">
    <source>
        <dbReference type="SAM" id="MobiDB-lite"/>
    </source>
</evidence>
<feature type="region of interest" description="Disordered" evidence="8">
    <location>
        <begin position="651"/>
        <end position="689"/>
    </location>
</feature>
<dbReference type="SUPFAM" id="SSF48452">
    <property type="entry name" value="TPR-like"/>
    <property type="match status" value="2"/>
</dbReference>
<evidence type="ECO:0000256" key="4">
    <source>
        <dbReference type="ARBA" id="ARBA00022475"/>
    </source>
</evidence>
<comment type="caution">
    <text evidence="10">The sequence shown here is derived from an EMBL/GenBank/DDBJ whole genome shotgun (WGS) entry which is preliminary data.</text>
</comment>
<evidence type="ECO:0008006" key="12">
    <source>
        <dbReference type="Google" id="ProtNLM"/>
    </source>
</evidence>